<gene>
    <name evidence="3" type="ORF">PENSUB_3905</name>
</gene>
<reference evidence="3 4" key="1">
    <citation type="submission" date="2016-10" db="EMBL/GenBank/DDBJ databases">
        <title>Genome sequence of the ascomycete fungus Penicillium subrubescens.</title>
        <authorList>
            <person name="De Vries R.P."/>
            <person name="Peng M."/>
            <person name="Dilokpimol A."/>
            <person name="Hilden K."/>
            <person name="Makela M.R."/>
            <person name="Grigoriev I."/>
            <person name="Riley R."/>
            <person name="Granchi Z."/>
        </authorList>
    </citation>
    <scope>NUCLEOTIDE SEQUENCE [LARGE SCALE GENOMIC DNA]</scope>
    <source>
        <strain evidence="3 4">CBS 132785</strain>
    </source>
</reference>
<name>A0A1Q5UDR9_9EURO</name>
<evidence type="ECO:0000313" key="3">
    <source>
        <dbReference type="EMBL" id="OKP10602.1"/>
    </source>
</evidence>
<dbReference type="EMBL" id="MNBE01000313">
    <property type="protein sequence ID" value="OKP10602.1"/>
    <property type="molecule type" value="Genomic_DNA"/>
</dbReference>
<keyword evidence="4" id="KW-1185">Reference proteome</keyword>
<evidence type="ECO:0000313" key="4">
    <source>
        <dbReference type="Proteomes" id="UP000186955"/>
    </source>
</evidence>
<feature type="compositionally biased region" description="Acidic residues" evidence="2">
    <location>
        <begin position="158"/>
        <end position="177"/>
    </location>
</feature>
<dbReference type="STRING" id="1316194.A0A1Q5UDR9"/>
<feature type="region of interest" description="Disordered" evidence="2">
    <location>
        <begin position="1"/>
        <end position="180"/>
    </location>
</feature>
<protein>
    <submittedName>
        <fullName evidence="3">Uncharacterized protein</fullName>
    </submittedName>
</protein>
<proteinExistence type="predicted"/>
<feature type="compositionally biased region" description="Polar residues" evidence="2">
    <location>
        <begin position="1"/>
        <end position="10"/>
    </location>
</feature>
<sequence length="471" mass="53681">MSRPVRSSSCPMDYKPKASDELSTPNGLSRGPWVKSTESLVTPPSTRFDDQYSPRNITGCPSWFGRTVKQRERESPKVKRRKFAKYDSRAGTVTSTYSDSVQSTSSLAFSPPPSEYSEPVSHPKRQALFPPMILSPDEFPSSEYATKRRMKRKKGRDSDDEDQNYVDVQNSDDDELESPVAINRSERDDIIFILSREKAKRMAQAIKVPQDTKMGDEEKNLYLDLATRGCYPVLPSSWKMDFATLPESLFPTGDEEVDETNFPFAIQKASEFYAISALHEILRVPGLVRDCRFLTIHPQEVIRKAIRRYLRWAITDSGVKKTPKTKAVHTIATQGLLEDGKKEETINVVKRVLKRLKKLAEEQKEIYQDTPDPYWPTLVGFCLCGPIVTILSMDTDPDSATWKEVNIGCHAKYMGQFDMSEDDQDVWNSLALAIAVIHIRRTMTRLADHYPYMDGVAQRRRPGDETEDEDL</sequence>
<dbReference type="AlphaFoldDB" id="A0A1Q5UDR9"/>
<keyword evidence="1" id="KW-0175">Coiled coil</keyword>
<accession>A0A1Q5UDR9</accession>
<evidence type="ECO:0000256" key="1">
    <source>
        <dbReference type="SAM" id="Coils"/>
    </source>
</evidence>
<evidence type="ECO:0000256" key="2">
    <source>
        <dbReference type="SAM" id="MobiDB-lite"/>
    </source>
</evidence>
<feature type="compositionally biased region" description="Low complexity" evidence="2">
    <location>
        <begin position="92"/>
        <end position="106"/>
    </location>
</feature>
<feature type="compositionally biased region" description="Polar residues" evidence="2">
    <location>
        <begin position="36"/>
        <end position="45"/>
    </location>
</feature>
<comment type="caution">
    <text evidence="3">The sequence shown here is derived from an EMBL/GenBank/DDBJ whole genome shotgun (WGS) entry which is preliminary data.</text>
</comment>
<dbReference type="Proteomes" id="UP000186955">
    <property type="component" value="Unassembled WGS sequence"/>
</dbReference>
<feature type="coiled-coil region" evidence="1">
    <location>
        <begin position="342"/>
        <end position="370"/>
    </location>
</feature>
<organism evidence="3 4">
    <name type="scientific">Penicillium subrubescens</name>
    <dbReference type="NCBI Taxonomy" id="1316194"/>
    <lineage>
        <taxon>Eukaryota</taxon>
        <taxon>Fungi</taxon>
        <taxon>Dikarya</taxon>
        <taxon>Ascomycota</taxon>
        <taxon>Pezizomycotina</taxon>
        <taxon>Eurotiomycetes</taxon>
        <taxon>Eurotiomycetidae</taxon>
        <taxon>Eurotiales</taxon>
        <taxon>Aspergillaceae</taxon>
        <taxon>Penicillium</taxon>
    </lineage>
</organism>